<name>A0A238FEA9_9BASI</name>
<sequence length="530" mass="58591">MHLETHSKEKILNMQRFSRLISRVSCGVGRTNLTFKSPVAFAYAAQAWDWVHLHPENVFTLLAHWRGCMSPDGHFKPFHFRRAVPDASTLTITLEGNEVEWDEAGHTFTLHVGSGLREGEEFNATATKELEVPSHFTKMSQPLSTRASDTLSDEKFHIGHFHFKLPEPSISSSKGFSIHLDHHYNGELASKKKFGQNGYDVTSHCIDCGTSGRIDISFRIRTKWFKIKEMGVYATAFNVGARLQWDVSLKANTIASLDFGGSIVDIPIPGFGFEIPHIFTVGLMASVGWGIGCRNYTGHLEMSHGMQFRVPDGAGAHIDLVKGIGHNSNWKPQLWSSPLHVNGKVKANPATSAGSTVGFEMSFLKKHFDAGLRITAPAAVFLVKLNDANRGPCGARIHRPAIQVDAILLVYLGMSGGLSGLPSLSEPVGKRDLIGGAGSNQTRRERLLDMSWLEPKITEEQFNELSEGEHSQQNAYTVHQGLPLQERGIGLYVNVPIFHYVLPFIKALCIPIGPRSLKERAHPRDLLIAP</sequence>
<dbReference type="OrthoDB" id="160645at2759"/>
<dbReference type="STRING" id="269621.A0A238FEA9"/>
<evidence type="ECO:0000259" key="2">
    <source>
        <dbReference type="Pfam" id="PF23865"/>
    </source>
</evidence>
<dbReference type="EMBL" id="FMSP01000005">
    <property type="protein sequence ID" value="SCV70441.1"/>
    <property type="molecule type" value="Genomic_DNA"/>
</dbReference>
<protein>
    <submittedName>
        <fullName evidence="3">BQ2448_1835 protein</fullName>
    </submittedName>
</protein>
<dbReference type="AlphaFoldDB" id="A0A238FEA9"/>
<evidence type="ECO:0000259" key="1">
    <source>
        <dbReference type="Pfam" id="PF22974"/>
    </source>
</evidence>
<reference evidence="4" key="1">
    <citation type="submission" date="2016-09" db="EMBL/GenBank/DDBJ databases">
        <authorList>
            <person name="Jeantristanb JTB J.-T."/>
            <person name="Ricardo R."/>
        </authorList>
    </citation>
    <scope>NUCLEOTIDE SEQUENCE [LARGE SCALE GENOMIC DNA]</scope>
</reference>
<organism evidence="3 4">
    <name type="scientific">Microbotryum intermedium</name>
    <dbReference type="NCBI Taxonomy" id="269621"/>
    <lineage>
        <taxon>Eukaryota</taxon>
        <taxon>Fungi</taxon>
        <taxon>Dikarya</taxon>
        <taxon>Basidiomycota</taxon>
        <taxon>Pucciniomycotina</taxon>
        <taxon>Microbotryomycetes</taxon>
        <taxon>Microbotryales</taxon>
        <taxon>Microbotryaceae</taxon>
        <taxon>Microbotryum</taxon>
    </lineage>
</organism>
<accession>A0A238FEA9</accession>
<dbReference type="Pfam" id="PF22974">
    <property type="entry name" value="DUF7029"/>
    <property type="match status" value="1"/>
</dbReference>
<keyword evidence="4" id="KW-1185">Reference proteome</keyword>
<gene>
    <name evidence="3" type="ORF">BQ2448_1835</name>
</gene>
<dbReference type="Pfam" id="PF23865">
    <property type="entry name" value="DUF7223"/>
    <property type="match status" value="1"/>
</dbReference>
<evidence type="ECO:0000313" key="3">
    <source>
        <dbReference type="EMBL" id="SCV70441.1"/>
    </source>
</evidence>
<evidence type="ECO:0000313" key="4">
    <source>
        <dbReference type="Proteomes" id="UP000198372"/>
    </source>
</evidence>
<feature type="domain" description="DUF7029" evidence="1">
    <location>
        <begin position="5"/>
        <end position="109"/>
    </location>
</feature>
<dbReference type="InterPro" id="IPR054293">
    <property type="entry name" value="DUF7029"/>
</dbReference>
<proteinExistence type="predicted"/>
<dbReference type="Proteomes" id="UP000198372">
    <property type="component" value="Unassembled WGS sequence"/>
</dbReference>
<dbReference type="InterPro" id="IPR055647">
    <property type="entry name" value="DUF7223"/>
</dbReference>
<feature type="domain" description="DUF7223" evidence="2">
    <location>
        <begin position="178"/>
        <end position="418"/>
    </location>
</feature>